<organism evidence="1 2">
    <name type="scientific">Persea americana</name>
    <name type="common">Avocado</name>
    <dbReference type="NCBI Taxonomy" id="3435"/>
    <lineage>
        <taxon>Eukaryota</taxon>
        <taxon>Viridiplantae</taxon>
        <taxon>Streptophyta</taxon>
        <taxon>Embryophyta</taxon>
        <taxon>Tracheophyta</taxon>
        <taxon>Spermatophyta</taxon>
        <taxon>Magnoliopsida</taxon>
        <taxon>Magnoliidae</taxon>
        <taxon>Laurales</taxon>
        <taxon>Lauraceae</taxon>
        <taxon>Persea</taxon>
    </lineage>
</organism>
<evidence type="ECO:0000313" key="2">
    <source>
        <dbReference type="Proteomes" id="UP001234297"/>
    </source>
</evidence>
<accession>A0ACC2LV05</accession>
<name>A0ACC2LV05_PERAE</name>
<reference evidence="1 2" key="1">
    <citation type="journal article" date="2022" name="Hortic Res">
        <title>A haplotype resolved chromosomal level avocado genome allows analysis of novel avocado genes.</title>
        <authorList>
            <person name="Nath O."/>
            <person name="Fletcher S.J."/>
            <person name="Hayward A."/>
            <person name="Shaw L.M."/>
            <person name="Masouleh A.K."/>
            <person name="Furtado A."/>
            <person name="Henry R.J."/>
            <person name="Mitter N."/>
        </authorList>
    </citation>
    <scope>NUCLEOTIDE SEQUENCE [LARGE SCALE GENOMIC DNA]</scope>
    <source>
        <strain evidence="2">cv. Hass</strain>
    </source>
</reference>
<gene>
    <name evidence="1" type="ORF">MRB53_011290</name>
</gene>
<protein>
    <submittedName>
        <fullName evidence="1">Uncharacterized protein</fullName>
    </submittedName>
</protein>
<keyword evidence="2" id="KW-1185">Reference proteome</keyword>
<evidence type="ECO:0000313" key="1">
    <source>
        <dbReference type="EMBL" id="KAJ8637023.1"/>
    </source>
</evidence>
<comment type="caution">
    <text evidence="1">The sequence shown here is derived from an EMBL/GenBank/DDBJ whole genome shotgun (WGS) entry which is preliminary data.</text>
</comment>
<sequence>MKYQQRPRIVLVPYPAQGHVTPMIQLAAAMCCHGFRSVIVTPSFIHDRIAGKAERLDEVVFLPIADGLERDEHRDFLAIDFAMENNMPIHLEGVLRSFEGDGGVACVMIDLLASWAIAVAGRCGIPVAGFWPAMLATYNLISAIPEMISAGVLSENGTPMHDNGDKNSQVQFLPGQPMLSTQDLPWLVGNPAARISRFSFWLKTTQRSRSLQWLLVNSFQEEDGPQPHPSSLPSPHHHRPRVLRVGPLSTHTKTNPSFWEEDRSCLDWLSKQEAGSVVYVSFGSWVGPIGDGKVAELALGLEASRMPFIWVLGPSWRYGLPDGYLERVADRGKVVAWAPQREVLDHQAVGCFLTHCGWNSTLEAIECRKPLLCYPVAGDQFLNCAYIVDVWKIGARVGGPDRKAVEEGVARVMMGVEGQEMSKRVMQLKERISMEDGCGGSSAVTGLTAFLDELQMMKHDSKKEQEKKNSFGLMAAVECHKQLFCFNGCS</sequence>
<dbReference type="EMBL" id="CM056811">
    <property type="protein sequence ID" value="KAJ8637023.1"/>
    <property type="molecule type" value="Genomic_DNA"/>
</dbReference>
<proteinExistence type="predicted"/>
<dbReference type="Proteomes" id="UP001234297">
    <property type="component" value="Chromosome 3"/>
</dbReference>